<accession>A0A6J4UXT4</accession>
<feature type="non-terminal residue" evidence="2">
    <location>
        <position position="50"/>
    </location>
</feature>
<reference evidence="2" key="1">
    <citation type="submission" date="2020-02" db="EMBL/GenBank/DDBJ databases">
        <authorList>
            <person name="Meier V. D."/>
        </authorList>
    </citation>
    <scope>NUCLEOTIDE SEQUENCE</scope>
    <source>
        <strain evidence="2">AVDCRST_MAG19</strain>
    </source>
</reference>
<evidence type="ECO:0000313" key="2">
    <source>
        <dbReference type="EMBL" id="CAA9559779.1"/>
    </source>
</evidence>
<sequence length="50" mass="4982">CCCHGSARLPCRRSSSLSATAAGAVGRPIGSSGPRPATPTWSWTPAARGA</sequence>
<name>A0A6J4UXT4_9BACT</name>
<protein>
    <submittedName>
        <fullName evidence="2">Acetyl xylan esterase</fullName>
    </submittedName>
</protein>
<evidence type="ECO:0000256" key="1">
    <source>
        <dbReference type="SAM" id="MobiDB-lite"/>
    </source>
</evidence>
<feature type="non-terminal residue" evidence="2">
    <location>
        <position position="1"/>
    </location>
</feature>
<gene>
    <name evidence="2" type="ORF">AVDCRST_MAG19-1661</name>
</gene>
<dbReference type="EMBL" id="CADCWL010000070">
    <property type="protein sequence ID" value="CAA9559779.1"/>
    <property type="molecule type" value="Genomic_DNA"/>
</dbReference>
<dbReference type="AlphaFoldDB" id="A0A6J4UXT4"/>
<feature type="region of interest" description="Disordered" evidence="1">
    <location>
        <begin position="22"/>
        <end position="50"/>
    </location>
</feature>
<proteinExistence type="predicted"/>
<organism evidence="2">
    <name type="scientific">uncultured Thermomicrobiales bacterium</name>
    <dbReference type="NCBI Taxonomy" id="1645740"/>
    <lineage>
        <taxon>Bacteria</taxon>
        <taxon>Pseudomonadati</taxon>
        <taxon>Thermomicrobiota</taxon>
        <taxon>Thermomicrobia</taxon>
        <taxon>Thermomicrobiales</taxon>
        <taxon>environmental samples</taxon>
    </lineage>
</organism>